<gene>
    <name evidence="5" type="ORF">QTO34_002026</name>
</gene>
<evidence type="ECO:0000256" key="2">
    <source>
        <dbReference type="ARBA" id="ARBA00022737"/>
    </source>
</evidence>
<organism evidence="5 6">
    <name type="scientific">Cnephaeus nilssonii</name>
    <name type="common">Northern bat</name>
    <name type="synonym">Eptesicus nilssonii</name>
    <dbReference type="NCBI Taxonomy" id="3371016"/>
    <lineage>
        <taxon>Eukaryota</taxon>
        <taxon>Metazoa</taxon>
        <taxon>Chordata</taxon>
        <taxon>Craniata</taxon>
        <taxon>Vertebrata</taxon>
        <taxon>Euteleostomi</taxon>
        <taxon>Mammalia</taxon>
        <taxon>Eutheria</taxon>
        <taxon>Laurasiatheria</taxon>
        <taxon>Chiroptera</taxon>
        <taxon>Yangochiroptera</taxon>
        <taxon>Vespertilionidae</taxon>
        <taxon>Cnephaeus</taxon>
    </lineage>
</organism>
<evidence type="ECO:0000313" key="5">
    <source>
        <dbReference type="EMBL" id="KAK1337400.1"/>
    </source>
</evidence>
<feature type="domain" description="Histone-binding protein RBBP4-like N-terminal" evidence="4">
    <location>
        <begin position="88"/>
        <end position="133"/>
    </location>
</feature>
<evidence type="ECO:0000256" key="3">
    <source>
        <dbReference type="SAM" id="MobiDB-lite"/>
    </source>
</evidence>
<dbReference type="Pfam" id="PF12265">
    <property type="entry name" value="CAF1C_H4-bd"/>
    <property type="match status" value="1"/>
</dbReference>
<dbReference type="Gene3D" id="2.130.10.10">
    <property type="entry name" value="YVTN repeat-like/Quinoprotein amine dehydrogenase"/>
    <property type="match status" value="1"/>
</dbReference>
<comment type="caution">
    <text evidence="5">The sequence shown here is derived from an EMBL/GenBank/DDBJ whole genome shotgun (WGS) entry which is preliminary data.</text>
</comment>
<keyword evidence="2" id="KW-0677">Repeat</keyword>
<reference evidence="5" key="1">
    <citation type="submission" date="2023-06" db="EMBL/GenBank/DDBJ databases">
        <title>Reference genome for the Northern bat (Eptesicus nilssonii), a most northern bat species.</title>
        <authorList>
            <person name="Laine V.N."/>
            <person name="Pulliainen A.T."/>
            <person name="Lilley T.M."/>
        </authorList>
    </citation>
    <scope>NUCLEOTIDE SEQUENCE</scope>
    <source>
        <strain evidence="5">BLF_Eptnil</strain>
        <tissue evidence="5">Kidney</tissue>
    </source>
</reference>
<evidence type="ECO:0000259" key="4">
    <source>
        <dbReference type="Pfam" id="PF12265"/>
    </source>
</evidence>
<keyword evidence="1" id="KW-0853">WD repeat</keyword>
<dbReference type="InterPro" id="IPR022052">
    <property type="entry name" value="Histone-bd_RBBP4-like_N"/>
</dbReference>
<name>A0AA40HUZ8_CNENI</name>
<dbReference type="Proteomes" id="UP001177744">
    <property type="component" value="Unassembled WGS sequence"/>
</dbReference>
<sequence>MKQAFRQATHAARSQQQPPQDGDSMRLGLAPPSLSSKCFILGMRPPQRPRVIRNGYAYEHISRECVINRVQNMEKEHPFSLSFGDDPHALKWPSLTAPWLPDVTRPEGKDFSIHQLALGASTLEEQNHLVIAQPV</sequence>
<evidence type="ECO:0000313" key="6">
    <source>
        <dbReference type="Proteomes" id="UP001177744"/>
    </source>
</evidence>
<proteinExistence type="predicted"/>
<keyword evidence="6" id="KW-1185">Reference proteome</keyword>
<feature type="region of interest" description="Disordered" evidence="3">
    <location>
        <begin position="1"/>
        <end position="30"/>
    </location>
</feature>
<dbReference type="AlphaFoldDB" id="A0AA40HUZ8"/>
<accession>A0AA40HUZ8</accession>
<dbReference type="EMBL" id="JAULJE010000011">
    <property type="protein sequence ID" value="KAK1337400.1"/>
    <property type="molecule type" value="Genomic_DNA"/>
</dbReference>
<dbReference type="InterPro" id="IPR015943">
    <property type="entry name" value="WD40/YVTN_repeat-like_dom_sf"/>
</dbReference>
<evidence type="ECO:0000256" key="1">
    <source>
        <dbReference type="ARBA" id="ARBA00022574"/>
    </source>
</evidence>
<protein>
    <recommendedName>
        <fullName evidence="4">Histone-binding protein RBBP4-like N-terminal domain-containing protein</fullName>
    </recommendedName>
</protein>